<dbReference type="GO" id="GO:0045944">
    <property type="term" value="P:positive regulation of transcription by RNA polymerase II"/>
    <property type="evidence" value="ECO:0007669"/>
    <property type="project" value="TreeGrafter"/>
</dbReference>
<keyword evidence="1" id="KW-0677">Repeat</keyword>
<feature type="compositionally biased region" description="Basic and acidic residues" evidence="5">
    <location>
        <begin position="1"/>
        <end position="10"/>
    </location>
</feature>
<keyword evidence="4" id="KW-0175">Coiled coil</keyword>
<evidence type="ECO:0000256" key="5">
    <source>
        <dbReference type="SAM" id="MobiDB-lite"/>
    </source>
</evidence>
<feature type="compositionally biased region" description="Low complexity" evidence="5">
    <location>
        <begin position="1006"/>
        <end position="1020"/>
    </location>
</feature>
<feature type="repeat" description="ANK" evidence="3">
    <location>
        <begin position="1275"/>
        <end position="1307"/>
    </location>
</feature>
<feature type="coiled-coil region" evidence="4">
    <location>
        <begin position="710"/>
        <end position="821"/>
    </location>
</feature>
<dbReference type="GO" id="GO:0000976">
    <property type="term" value="F:transcription cis-regulatory region binding"/>
    <property type="evidence" value="ECO:0007669"/>
    <property type="project" value="TreeGrafter"/>
</dbReference>
<evidence type="ECO:0000256" key="3">
    <source>
        <dbReference type="PROSITE-ProRule" id="PRU00023"/>
    </source>
</evidence>
<dbReference type="Gene3D" id="1.10.287.1490">
    <property type="match status" value="1"/>
</dbReference>
<dbReference type="EMBL" id="HBFQ01064858">
    <property type="protein sequence ID" value="CAD8871660.1"/>
    <property type="molecule type" value="Transcribed_RNA"/>
</dbReference>
<gene>
    <name evidence="6" type="ORF">NSCI0253_LOCUS46017</name>
</gene>
<evidence type="ECO:0000313" key="6">
    <source>
        <dbReference type="EMBL" id="CAD8871660.1"/>
    </source>
</evidence>
<dbReference type="SUPFAM" id="SSF48403">
    <property type="entry name" value="Ankyrin repeat"/>
    <property type="match status" value="1"/>
</dbReference>
<dbReference type="InterPro" id="IPR050663">
    <property type="entry name" value="Ankyrin-SOCS_Box"/>
</dbReference>
<protein>
    <submittedName>
        <fullName evidence="6">Uncharacterized protein</fullName>
    </submittedName>
</protein>
<feature type="region of interest" description="Disordered" evidence="5">
    <location>
        <begin position="1"/>
        <end position="36"/>
    </location>
</feature>
<dbReference type="PROSITE" id="PS50088">
    <property type="entry name" value="ANK_REPEAT"/>
    <property type="match status" value="3"/>
</dbReference>
<dbReference type="PANTHER" id="PTHR24193:SF121">
    <property type="entry name" value="ADA2A-CONTAINING COMPLEX COMPONENT 3, ISOFORM D"/>
    <property type="match status" value="1"/>
</dbReference>
<organism evidence="6">
    <name type="scientific">Noctiluca scintillans</name>
    <name type="common">Sea sparkle</name>
    <name type="synonym">Red tide dinoflagellate</name>
    <dbReference type="NCBI Taxonomy" id="2966"/>
    <lineage>
        <taxon>Eukaryota</taxon>
        <taxon>Sar</taxon>
        <taxon>Alveolata</taxon>
        <taxon>Dinophyceae</taxon>
        <taxon>Noctilucales</taxon>
        <taxon>Noctilucaceae</taxon>
        <taxon>Noctiluca</taxon>
    </lineage>
</organism>
<feature type="coiled-coil region" evidence="4">
    <location>
        <begin position="931"/>
        <end position="990"/>
    </location>
</feature>
<keyword evidence="2 3" id="KW-0040">ANK repeat</keyword>
<sequence length="1610" mass="181612">MERELSDDLHQCQSSPLRGWESLPLEGEPSPDPENTISWLDGQIAAIERRRGACEMRQKHLGELRRMVADGGDGGADRDHEDDSVSTVFGLNEEDFGRNPALQAENHRLRKQKAELHRQLGEDRGSGDLDAKWRMAKDQDTQALEEQLLEVQAEAERERMRYEDAAEAQATAEADLRALEDNSRAVLTDCRALQARVRELEGERDELGELHAETEEQRDDLLLRIQQIEERGGLELESERVAIGALHVEFSEERNDLLARIGQLEDQRAELEASRRNMADESLVLSRQQHAVMLKQDEEAQRKVAALHGKELLFREELADAEAAVAAAEAGKRLAEESGARRSGLDRIRIAELENQLLDARALESRGDGNRLRLVELEQEVANARAVEAELRAQRVDKTRLLDLEQQLHDAQAAESAAGRRLQTDRTQLAELNRELTAEIEAAHDANASTMMVRRQVRTLEHELATARSAHTAAEHAVADMHAVVDRDRALREREHTVSATLEGEVADLRAAQSAAQRRLQDTEDLMEARDYKSRVEQETLVRKLQADLAEVQADLAEVNTELTEVNDELTEALRAQAAAQQQCHKLEAELAHETSLVDGLRRQLDDARSNELRHSARLSVLEVDASQNEELVAKTRDFAAREEDLAAREQAFEEQAGELETLREEVDRLRTELAGAEARTGDIETFYEDKLSQATTDARQKSAQMEQEFRELQHSYTETRARLLDAEQELADAQDSRKRTHARLMEVEQELASSDRSHEATRKRLHVVENELNSARDAFESTQARLLEAEQELTSGSRSNDTARNQLQRLEQELLSVQDSHGKTSERLIDVEQQLVGSQRSAESAKARLLVAEHELADVQAHRRASPIGSVEFEASEREAEEVRCLRAELDAAKAREEVLQVTLVEYEVAFQNQRLVMKDHDDSLAQTQIVELTKERDATRRDLDAARAALTEARTELDTSRRTHEMEINDMEEHIKTQKSLMKSKEEQMEDYLRMQDKIARARSMTSSSSPLQSAPVSTRRHLAVQQDPPTRDSRKSIVSTASYEDNLLALETPLVTPHGRVPSPYPSTFHMPHSATSDSSRGTSIGNDNPDSASRFQWNAAARRQSLTADFVEHGHDLGPLLPDSTDPFVCKAREALNEVERLMRNTGDVHAKSFEASLRMASSGEVQVEDLRGRLRENSEQEDVEFERRSVSSHVVATEAEFRKLIADVQLQRQLSVAERDEIVARVHQALRRCEGEMRLLRAGPLESVPEFLIRTLVEVHSKGLDRDWDGGFSPMHWAAQHDRRDIMEYLLSLDGGRDLLDARDKLGRTPLAYALEAKNVPMIQWLREQAGGTVAPHQPMVARPDLRSVPAPYLRVLEQVEEQGWQSVTWKDGYTMLHWAAEKGYRDICLYLVELGADVNKIDKQARTPVEYAQKNGHIQVVDAFHEIMERPNPRRETVLLSSFGVNPLIRSPHRRSTALEWQGLPTASDNETSDGDSSLGGIEQRSIPQSYVKVMDQIYKFGWEKMQWARGFTLLHWAAKNDRPELCSLFLTQGADAMARDDDGWTPFDYAREHGAFGALTALNRGPGAPPHIAGTPVSQQPRYSLQVDATLKLSDRGPRGSDM</sequence>
<dbReference type="SMART" id="SM00248">
    <property type="entry name" value="ANK"/>
    <property type="match status" value="6"/>
</dbReference>
<dbReference type="InterPro" id="IPR036770">
    <property type="entry name" value="Ankyrin_rpt-contain_sf"/>
</dbReference>
<feature type="repeat" description="ANK" evidence="3">
    <location>
        <begin position="1516"/>
        <end position="1548"/>
    </location>
</feature>
<feature type="compositionally biased region" description="Polar residues" evidence="5">
    <location>
        <begin position="1077"/>
        <end position="1096"/>
    </location>
</feature>
<reference evidence="6" key="1">
    <citation type="submission" date="2021-01" db="EMBL/GenBank/DDBJ databases">
        <authorList>
            <person name="Corre E."/>
            <person name="Pelletier E."/>
            <person name="Niang G."/>
            <person name="Scheremetjew M."/>
            <person name="Finn R."/>
            <person name="Kale V."/>
            <person name="Holt S."/>
            <person name="Cochrane G."/>
            <person name="Meng A."/>
            <person name="Brown T."/>
            <person name="Cohen L."/>
        </authorList>
    </citation>
    <scope>NUCLEOTIDE SEQUENCE</scope>
</reference>
<evidence type="ECO:0000256" key="1">
    <source>
        <dbReference type="ARBA" id="ARBA00022737"/>
    </source>
</evidence>
<accession>A0A7S1B143</accession>
<proteinExistence type="predicted"/>
<feature type="region of interest" description="Disordered" evidence="5">
    <location>
        <begin position="1057"/>
        <end position="1096"/>
    </location>
</feature>
<feature type="coiled-coil region" evidence="4">
    <location>
        <begin position="646"/>
        <end position="680"/>
    </location>
</feature>
<dbReference type="PANTHER" id="PTHR24193">
    <property type="entry name" value="ANKYRIN REPEAT PROTEIN"/>
    <property type="match status" value="1"/>
</dbReference>
<feature type="region of interest" description="Disordered" evidence="5">
    <location>
        <begin position="1004"/>
        <end position="1040"/>
    </location>
</feature>
<evidence type="ECO:0000256" key="4">
    <source>
        <dbReference type="SAM" id="Coils"/>
    </source>
</evidence>
<dbReference type="Pfam" id="PF00023">
    <property type="entry name" value="Ank"/>
    <property type="match status" value="1"/>
</dbReference>
<feature type="coiled-coil region" evidence="4">
    <location>
        <begin position="506"/>
        <end position="604"/>
    </location>
</feature>
<dbReference type="Pfam" id="PF12796">
    <property type="entry name" value="Ank_2"/>
    <property type="match status" value="2"/>
</dbReference>
<dbReference type="InterPro" id="IPR002110">
    <property type="entry name" value="Ankyrin_rpt"/>
</dbReference>
<dbReference type="PROSITE" id="PS50297">
    <property type="entry name" value="ANK_REP_REGION"/>
    <property type="match status" value="2"/>
</dbReference>
<feature type="repeat" description="ANK" evidence="3">
    <location>
        <begin position="1377"/>
        <end position="1409"/>
    </location>
</feature>
<name>A0A7S1B143_NOCSC</name>
<feature type="coiled-coil region" evidence="4">
    <location>
        <begin position="99"/>
        <end position="281"/>
    </location>
</feature>
<dbReference type="Gene3D" id="1.25.40.20">
    <property type="entry name" value="Ankyrin repeat-containing domain"/>
    <property type="match status" value="3"/>
</dbReference>
<feature type="region of interest" description="Disordered" evidence="5">
    <location>
        <begin position="1467"/>
        <end position="1488"/>
    </location>
</feature>
<dbReference type="GO" id="GO:0005634">
    <property type="term" value="C:nucleus"/>
    <property type="evidence" value="ECO:0007669"/>
    <property type="project" value="TreeGrafter"/>
</dbReference>
<evidence type="ECO:0000256" key="2">
    <source>
        <dbReference type="ARBA" id="ARBA00023043"/>
    </source>
</evidence>